<protein>
    <recommendedName>
        <fullName evidence="1">Nif11 domain-containing protein</fullName>
    </recommendedName>
</protein>
<dbReference type="AlphaFoldDB" id="A0A0V7ZPA4"/>
<dbReference type="Proteomes" id="UP000053372">
    <property type="component" value="Unassembled WGS sequence"/>
</dbReference>
<gene>
    <name evidence="2" type="ORF">BC008_25190</name>
</gene>
<reference evidence="2 3" key="1">
    <citation type="journal article" date="2015" name="Genome Announc.">
        <title>Draft Genome of the Euendolithic (true boring) Cyanobacterium Mastigocoleus testarum strain BC008.</title>
        <authorList>
            <person name="Guida B.S."/>
            <person name="Garcia-Pichel F."/>
        </authorList>
    </citation>
    <scope>NUCLEOTIDE SEQUENCE [LARGE SCALE GENOMIC DNA]</scope>
    <source>
        <strain evidence="2 3">BC008</strain>
    </source>
</reference>
<comment type="caution">
    <text evidence="2">The sequence shown here is derived from an EMBL/GenBank/DDBJ whole genome shotgun (WGS) entry which is preliminary data.</text>
</comment>
<feature type="domain" description="Nif11" evidence="1">
    <location>
        <begin position="1"/>
        <end position="59"/>
    </location>
</feature>
<dbReference type="EMBL" id="LMTZ01000098">
    <property type="protein sequence ID" value="KST66267.1"/>
    <property type="molecule type" value="Genomic_DNA"/>
</dbReference>
<organism evidence="2 3">
    <name type="scientific">Mastigocoleus testarum BC008</name>
    <dbReference type="NCBI Taxonomy" id="371196"/>
    <lineage>
        <taxon>Bacteria</taxon>
        <taxon>Bacillati</taxon>
        <taxon>Cyanobacteriota</taxon>
        <taxon>Cyanophyceae</taxon>
        <taxon>Nostocales</taxon>
        <taxon>Hapalosiphonaceae</taxon>
        <taxon>Mastigocoleus</taxon>
    </lineage>
</organism>
<dbReference type="RefSeq" id="WP_027840616.1">
    <property type="nucleotide sequence ID" value="NZ_LMTZ01000098.1"/>
</dbReference>
<proteinExistence type="predicted"/>
<evidence type="ECO:0000313" key="2">
    <source>
        <dbReference type="EMBL" id="KST66267.1"/>
    </source>
</evidence>
<accession>A0A0V7ZPA4</accession>
<name>A0A0V7ZPA4_9CYAN</name>
<evidence type="ECO:0000259" key="1">
    <source>
        <dbReference type="Pfam" id="PF07862"/>
    </source>
</evidence>
<dbReference type="Pfam" id="PF07862">
    <property type="entry name" value="Nif11"/>
    <property type="match status" value="1"/>
</dbReference>
<keyword evidence="3" id="KW-1185">Reference proteome</keyword>
<sequence>MSVENATAFYEVLVSDRDVYEQYCKKCSQQGVFGVWNWDKTKIVHFAAKLGFDFTEGELDQVWFETESDSTENSIKTPTYSSF</sequence>
<dbReference type="InterPro" id="IPR012903">
    <property type="entry name" value="Nif11"/>
</dbReference>
<dbReference type="OrthoDB" id="516421at2"/>
<evidence type="ECO:0000313" key="3">
    <source>
        <dbReference type="Proteomes" id="UP000053372"/>
    </source>
</evidence>